<name>A0A502CU31_9MICO</name>
<organism evidence="3 4">
    <name type="scientific">Pedococcus bigeumensis</name>
    <dbReference type="NCBI Taxonomy" id="433644"/>
    <lineage>
        <taxon>Bacteria</taxon>
        <taxon>Bacillati</taxon>
        <taxon>Actinomycetota</taxon>
        <taxon>Actinomycetes</taxon>
        <taxon>Micrococcales</taxon>
        <taxon>Intrasporangiaceae</taxon>
        <taxon>Pedococcus</taxon>
    </lineage>
</organism>
<sequence>MSGEASASTAPTASGRRRIIVLRHGQTGDNARGVWQGQVDSDLSPLGHEQARAAAGALAAYTPSVVVASDLKRAAETGDEVAQACGIPISYDPRWREIHVGQWAGMTSEQVSSEFPEERLRHLRGEDFVRGVDGESLSDVAQRVRGALDDLLDGLGAGETAVVATHGVTGRVVIAELVDLDRLTAWRVLGGFGNCHWAEVVEAETGWRIQAWNASA</sequence>
<feature type="binding site" evidence="2">
    <location>
        <position position="73"/>
    </location>
    <ligand>
        <name>substrate</name>
    </ligand>
</feature>
<evidence type="ECO:0000256" key="1">
    <source>
        <dbReference type="PIRSR" id="PIRSR613078-1"/>
    </source>
</evidence>
<evidence type="ECO:0000313" key="3">
    <source>
        <dbReference type="EMBL" id="TPG16313.1"/>
    </source>
</evidence>
<dbReference type="InterPro" id="IPR001345">
    <property type="entry name" value="PG/BPGM_mutase_AS"/>
</dbReference>
<dbReference type="Proteomes" id="UP000317722">
    <property type="component" value="Unassembled WGS sequence"/>
</dbReference>
<dbReference type="OrthoDB" id="4697614at2"/>
<dbReference type="PANTHER" id="PTHR48100:SF62">
    <property type="entry name" value="GLUCOSYL-3-PHOSPHOGLYCERATE PHOSPHATASE"/>
    <property type="match status" value="1"/>
</dbReference>
<dbReference type="SMART" id="SM00855">
    <property type="entry name" value="PGAM"/>
    <property type="match status" value="1"/>
</dbReference>
<feature type="active site" description="Proton donor/acceptor" evidence="1">
    <location>
        <position position="97"/>
    </location>
</feature>
<dbReference type="AlphaFoldDB" id="A0A502CU31"/>
<accession>A0A502CU31</accession>
<dbReference type="EMBL" id="RCZM01000004">
    <property type="protein sequence ID" value="TPG16313.1"/>
    <property type="molecule type" value="Genomic_DNA"/>
</dbReference>
<keyword evidence="4" id="KW-1185">Reference proteome</keyword>
<dbReference type="GO" id="GO:0016791">
    <property type="term" value="F:phosphatase activity"/>
    <property type="evidence" value="ECO:0007669"/>
    <property type="project" value="TreeGrafter"/>
</dbReference>
<dbReference type="PROSITE" id="PS00175">
    <property type="entry name" value="PG_MUTASE"/>
    <property type="match status" value="1"/>
</dbReference>
<dbReference type="RefSeq" id="WP_140741747.1">
    <property type="nucleotide sequence ID" value="NZ_RCZM01000004.1"/>
</dbReference>
<comment type="caution">
    <text evidence="3">The sequence shown here is derived from an EMBL/GenBank/DDBJ whole genome shotgun (WGS) entry which is preliminary data.</text>
</comment>
<proteinExistence type="predicted"/>
<dbReference type="PANTHER" id="PTHR48100">
    <property type="entry name" value="BROAD-SPECIFICITY PHOSPHATASE YOR283W-RELATED"/>
    <property type="match status" value="1"/>
</dbReference>
<evidence type="ECO:0000256" key="2">
    <source>
        <dbReference type="PIRSR" id="PIRSR613078-2"/>
    </source>
</evidence>
<dbReference type="SUPFAM" id="SSF53254">
    <property type="entry name" value="Phosphoglycerate mutase-like"/>
    <property type="match status" value="1"/>
</dbReference>
<reference evidence="3 4" key="1">
    <citation type="journal article" date="2019" name="Environ. Microbiol.">
        <title>Species interactions and distinct microbial communities in high Arctic permafrost affected cryosols are associated with the CH4 and CO2 gas fluxes.</title>
        <authorList>
            <person name="Altshuler I."/>
            <person name="Hamel J."/>
            <person name="Turney S."/>
            <person name="Magnuson E."/>
            <person name="Levesque R."/>
            <person name="Greer C."/>
            <person name="Whyte L.G."/>
        </authorList>
    </citation>
    <scope>NUCLEOTIDE SEQUENCE [LARGE SCALE GENOMIC DNA]</scope>
    <source>
        <strain evidence="3 4">S9.3A</strain>
    </source>
</reference>
<evidence type="ECO:0000313" key="4">
    <source>
        <dbReference type="Proteomes" id="UP000317722"/>
    </source>
</evidence>
<feature type="binding site" evidence="2">
    <location>
        <begin position="23"/>
        <end position="30"/>
    </location>
    <ligand>
        <name>substrate</name>
    </ligand>
</feature>
<dbReference type="InterPro" id="IPR013078">
    <property type="entry name" value="His_Pase_superF_clade-1"/>
</dbReference>
<dbReference type="InterPro" id="IPR050275">
    <property type="entry name" value="PGM_Phosphatase"/>
</dbReference>
<gene>
    <name evidence="3" type="ORF">EAH86_14060</name>
</gene>
<dbReference type="InterPro" id="IPR029033">
    <property type="entry name" value="His_PPase_superfam"/>
</dbReference>
<protein>
    <submittedName>
        <fullName evidence="3">Histidine phosphatase family protein</fullName>
    </submittedName>
</protein>
<dbReference type="Gene3D" id="3.40.50.1240">
    <property type="entry name" value="Phosphoglycerate mutase-like"/>
    <property type="match status" value="1"/>
</dbReference>
<dbReference type="CDD" id="cd07067">
    <property type="entry name" value="HP_PGM_like"/>
    <property type="match status" value="1"/>
</dbReference>
<dbReference type="GO" id="GO:0005737">
    <property type="term" value="C:cytoplasm"/>
    <property type="evidence" value="ECO:0007669"/>
    <property type="project" value="TreeGrafter"/>
</dbReference>
<dbReference type="Pfam" id="PF00300">
    <property type="entry name" value="His_Phos_1"/>
    <property type="match status" value="1"/>
</dbReference>
<feature type="active site" description="Tele-phosphohistidine intermediate" evidence="1">
    <location>
        <position position="24"/>
    </location>
</feature>